<name>A0A2G9RG92_AQUCT</name>
<reference evidence="2" key="1">
    <citation type="journal article" date="2017" name="Nat. Commun.">
        <title>The North American bullfrog draft genome provides insight into hormonal regulation of long noncoding RNA.</title>
        <authorList>
            <person name="Hammond S.A."/>
            <person name="Warren R.L."/>
            <person name="Vandervalk B.P."/>
            <person name="Kucuk E."/>
            <person name="Khan H."/>
            <person name="Gibb E.A."/>
            <person name="Pandoh P."/>
            <person name="Kirk H."/>
            <person name="Zhao Y."/>
            <person name="Jones M."/>
            <person name="Mungall A.J."/>
            <person name="Coope R."/>
            <person name="Pleasance S."/>
            <person name="Moore R.A."/>
            <person name="Holt R.A."/>
            <person name="Round J.M."/>
            <person name="Ohora S."/>
            <person name="Walle B.V."/>
            <person name="Veldhoen N."/>
            <person name="Helbing C.C."/>
            <person name="Birol I."/>
        </authorList>
    </citation>
    <scope>NUCLEOTIDE SEQUENCE [LARGE SCALE GENOMIC DNA]</scope>
</reference>
<dbReference type="AlphaFoldDB" id="A0A2G9RG92"/>
<keyword evidence="2" id="KW-1185">Reference proteome</keyword>
<evidence type="ECO:0000313" key="2">
    <source>
        <dbReference type="Proteomes" id="UP000228934"/>
    </source>
</evidence>
<dbReference type="SUPFAM" id="SSF49503">
    <property type="entry name" value="Cupredoxins"/>
    <property type="match status" value="1"/>
</dbReference>
<dbReference type="InterPro" id="IPR008972">
    <property type="entry name" value="Cupredoxin"/>
</dbReference>
<dbReference type="Gene3D" id="2.60.40.420">
    <property type="entry name" value="Cupredoxins - blue copper proteins"/>
    <property type="match status" value="1"/>
</dbReference>
<dbReference type="Proteomes" id="UP000228934">
    <property type="component" value="Unassembled WGS sequence"/>
</dbReference>
<proteinExistence type="predicted"/>
<organism evidence="1 2">
    <name type="scientific">Aquarana catesbeiana</name>
    <name type="common">American bullfrog</name>
    <name type="synonym">Rana catesbeiana</name>
    <dbReference type="NCBI Taxonomy" id="8400"/>
    <lineage>
        <taxon>Eukaryota</taxon>
        <taxon>Metazoa</taxon>
        <taxon>Chordata</taxon>
        <taxon>Craniata</taxon>
        <taxon>Vertebrata</taxon>
        <taxon>Euteleostomi</taxon>
        <taxon>Amphibia</taxon>
        <taxon>Batrachia</taxon>
        <taxon>Anura</taxon>
        <taxon>Neobatrachia</taxon>
        <taxon>Ranoidea</taxon>
        <taxon>Ranidae</taxon>
        <taxon>Aquarana</taxon>
    </lineage>
</organism>
<accession>A0A2G9RG92</accession>
<sequence>MLQFVNEKEAAQHSALPIQSLSSTAEAAEKGTGEALSSVSFSLFRPLIFHQSPPTGLLKRFPGNIFLSSDGGFIGSKYKKVVYREYTDGQFTERKERCEEEEHLEILGPFIRAEVGDSILIVLKNKATHPHSIYGHGVQMGSYLVEPTQPGE</sequence>
<evidence type="ECO:0000313" key="1">
    <source>
        <dbReference type="EMBL" id="PIO26900.1"/>
    </source>
</evidence>
<protein>
    <recommendedName>
        <fullName evidence="3">Plastocyanin-like domain-containing protein</fullName>
    </recommendedName>
</protein>
<evidence type="ECO:0008006" key="3">
    <source>
        <dbReference type="Google" id="ProtNLM"/>
    </source>
</evidence>
<gene>
    <name evidence="1" type="ORF">AB205_0218130</name>
</gene>
<dbReference type="OrthoDB" id="2121828at2759"/>
<dbReference type="EMBL" id="KV942820">
    <property type="protein sequence ID" value="PIO26900.1"/>
    <property type="molecule type" value="Genomic_DNA"/>
</dbReference>